<proteinExistence type="predicted"/>
<evidence type="ECO:0000313" key="1">
    <source>
        <dbReference type="EMBL" id="TDR50319.1"/>
    </source>
</evidence>
<dbReference type="RefSeq" id="WP_133621222.1">
    <property type="nucleotide sequence ID" value="NZ_JAASUO010000036.1"/>
</dbReference>
<dbReference type="AlphaFoldDB" id="A0A4R6ZET5"/>
<evidence type="ECO:0000313" key="2">
    <source>
        <dbReference type="Proteomes" id="UP000295558"/>
    </source>
</evidence>
<keyword evidence="2" id="KW-1185">Reference proteome</keyword>
<reference evidence="1 2" key="1">
    <citation type="submission" date="2019-03" db="EMBL/GenBank/DDBJ databases">
        <title>Genomic Encyclopedia of Type Strains, Phase III (KMG-III): the genomes of soil and plant-associated and newly described type strains.</title>
        <authorList>
            <person name="Whitman W."/>
        </authorList>
    </citation>
    <scope>NUCLEOTIDE SEQUENCE [LARGE SCALE GENOMIC DNA]</scope>
    <source>
        <strain evidence="1 2">CECT 7972</strain>
    </source>
</reference>
<sequence length="142" mass="16594">MDIVKKLENMDNNYRTGKNIYIHPENIKKVLSSEKEVLDLLITPFLIEVRNQEVYELLYYKTYSEVINDGKSETIAYNPNNLLSAEITSQIYPGAYINKRDISFFSEFWDSYFNSMGEMNFNDDSTAVKLLKKGAQIFYEVV</sequence>
<comment type="caution">
    <text evidence="1">The sequence shown here is derived from an EMBL/GenBank/DDBJ whole genome shotgun (WGS) entry which is preliminary data.</text>
</comment>
<dbReference type="Proteomes" id="UP000295558">
    <property type="component" value="Unassembled WGS sequence"/>
</dbReference>
<protein>
    <submittedName>
        <fullName evidence="1">Uncharacterized protein</fullName>
    </submittedName>
</protein>
<organism evidence="1 2">
    <name type="scientific">Listeria rocourtiae</name>
    <dbReference type="NCBI Taxonomy" id="647910"/>
    <lineage>
        <taxon>Bacteria</taxon>
        <taxon>Bacillati</taxon>
        <taxon>Bacillota</taxon>
        <taxon>Bacilli</taxon>
        <taxon>Bacillales</taxon>
        <taxon>Listeriaceae</taxon>
        <taxon>Listeria</taxon>
    </lineage>
</organism>
<dbReference type="OrthoDB" id="2363009at2"/>
<dbReference type="EMBL" id="SNZK01000024">
    <property type="protein sequence ID" value="TDR50319.1"/>
    <property type="molecule type" value="Genomic_DNA"/>
</dbReference>
<gene>
    <name evidence="1" type="ORF">DFP96_1248</name>
</gene>
<accession>A0A4R6ZET5</accession>
<name>A0A4R6ZET5_9LIST</name>